<gene>
    <name evidence="1" type="ORF">CCAP1982_LOCUS19496</name>
</gene>
<organism evidence="1 2">
    <name type="scientific">Ceratitis capitata</name>
    <name type="common">Mediterranean fruit fly</name>
    <name type="synonym">Tephritis capitata</name>
    <dbReference type="NCBI Taxonomy" id="7213"/>
    <lineage>
        <taxon>Eukaryota</taxon>
        <taxon>Metazoa</taxon>
        <taxon>Ecdysozoa</taxon>
        <taxon>Arthropoda</taxon>
        <taxon>Hexapoda</taxon>
        <taxon>Insecta</taxon>
        <taxon>Pterygota</taxon>
        <taxon>Neoptera</taxon>
        <taxon>Endopterygota</taxon>
        <taxon>Diptera</taxon>
        <taxon>Brachycera</taxon>
        <taxon>Muscomorpha</taxon>
        <taxon>Tephritoidea</taxon>
        <taxon>Tephritidae</taxon>
        <taxon>Ceratitis</taxon>
        <taxon>Ceratitis</taxon>
    </lineage>
</organism>
<sequence>MLLAVGGIPAYPESLALNNFYQNMALDGKTIIKEEITDKDAYEAAASNTTSRRNKAQNTIFLTSSKVT</sequence>
<reference evidence="1" key="1">
    <citation type="submission" date="2020-11" db="EMBL/GenBank/DDBJ databases">
        <authorList>
            <person name="Whitehead M."/>
        </authorList>
    </citation>
    <scope>NUCLEOTIDE SEQUENCE</scope>
    <source>
        <strain evidence="1">EGII</strain>
    </source>
</reference>
<evidence type="ECO:0000313" key="2">
    <source>
        <dbReference type="Proteomes" id="UP000606786"/>
    </source>
</evidence>
<accession>A0A811V7H9</accession>
<evidence type="ECO:0000313" key="1">
    <source>
        <dbReference type="EMBL" id="CAD7011396.1"/>
    </source>
</evidence>
<dbReference type="Proteomes" id="UP000606786">
    <property type="component" value="Unassembled WGS sequence"/>
</dbReference>
<proteinExistence type="predicted"/>
<comment type="caution">
    <text evidence="1">The sequence shown here is derived from an EMBL/GenBank/DDBJ whole genome shotgun (WGS) entry which is preliminary data.</text>
</comment>
<protein>
    <submittedName>
        <fullName evidence="1">(Mediterranean fruit fly) hypothetical protein</fullName>
    </submittedName>
</protein>
<keyword evidence="2" id="KW-1185">Reference proteome</keyword>
<dbReference type="AlphaFoldDB" id="A0A811V7H9"/>
<name>A0A811V7H9_CERCA</name>
<dbReference type="EMBL" id="CAJHJT010000056">
    <property type="protein sequence ID" value="CAD7011396.1"/>
    <property type="molecule type" value="Genomic_DNA"/>
</dbReference>